<comment type="caution">
    <text evidence="2">The sequence shown here is derived from an EMBL/GenBank/DDBJ whole genome shotgun (WGS) entry which is preliminary data.</text>
</comment>
<evidence type="ECO:0000313" key="2">
    <source>
        <dbReference type="EMBL" id="MDN4474823.1"/>
    </source>
</evidence>
<dbReference type="Proteomes" id="UP001172728">
    <property type="component" value="Unassembled WGS sequence"/>
</dbReference>
<feature type="region of interest" description="Disordered" evidence="1">
    <location>
        <begin position="247"/>
        <end position="318"/>
    </location>
</feature>
<organism evidence="2 3">
    <name type="scientific">Demequina litoralis</name>
    <dbReference type="NCBI Taxonomy" id="3051660"/>
    <lineage>
        <taxon>Bacteria</taxon>
        <taxon>Bacillati</taxon>
        <taxon>Actinomycetota</taxon>
        <taxon>Actinomycetes</taxon>
        <taxon>Micrococcales</taxon>
        <taxon>Demequinaceae</taxon>
        <taxon>Demequina</taxon>
    </lineage>
</organism>
<accession>A0ABT8G6P6</accession>
<evidence type="ECO:0000313" key="3">
    <source>
        <dbReference type="Proteomes" id="UP001172728"/>
    </source>
</evidence>
<keyword evidence="3" id="KW-1185">Reference proteome</keyword>
<name>A0ABT8G6P6_9MICO</name>
<feature type="region of interest" description="Disordered" evidence="1">
    <location>
        <begin position="107"/>
        <end position="154"/>
    </location>
</feature>
<proteinExistence type="predicted"/>
<protein>
    <submittedName>
        <fullName evidence="2">Uncharacterized protein</fullName>
    </submittedName>
</protein>
<gene>
    <name evidence="2" type="ORF">QQX09_03015</name>
</gene>
<sequence length="318" mass="32109">MTLRTTALIAGALGLLLLIGGLIADAMRPASFGTPSAAVDTPVLLIGPAMVAMAPGGSITVEADGELVVYAGRTEDAEDWAATRDATVLTGVPTWEELSTEPFVADEAATAEPSASPDASASATDEPSAEASASASTEPEASASASPEPSASAEEAPIADIWRASWDGDGSLTLDVDDLSESYLGLTLVVEAADGGSLTEVTMTIDRVVNDGWVTPLKWWGGALAVAGLIALVSLLVDHRNAGSKVETAVAGRKATPPATPGGRRERRETATATGGIPVVDAEADPTTGEVPRTDEPSEPTAGDDAPPAGTADGEERP</sequence>
<dbReference type="EMBL" id="JAUHPW010000002">
    <property type="protein sequence ID" value="MDN4474823.1"/>
    <property type="molecule type" value="Genomic_DNA"/>
</dbReference>
<evidence type="ECO:0000256" key="1">
    <source>
        <dbReference type="SAM" id="MobiDB-lite"/>
    </source>
</evidence>
<reference evidence="2" key="1">
    <citation type="submission" date="2023-06" db="EMBL/GenBank/DDBJ databases">
        <title>Sysu t00192.</title>
        <authorList>
            <person name="Gao L."/>
            <person name="Fang B.-Z."/>
            <person name="Li W.-J."/>
        </authorList>
    </citation>
    <scope>NUCLEOTIDE SEQUENCE</scope>
    <source>
        <strain evidence="2">SYSU T00192</strain>
    </source>
</reference>
<dbReference type="RefSeq" id="WP_301131235.1">
    <property type="nucleotide sequence ID" value="NZ_JAUHPW010000002.1"/>
</dbReference>
<feature type="compositionally biased region" description="Low complexity" evidence="1">
    <location>
        <begin position="300"/>
        <end position="312"/>
    </location>
</feature>